<accession>A0A448TS45</accession>
<evidence type="ECO:0000313" key="4">
    <source>
        <dbReference type="EMBL" id="VEJ08663.1"/>
    </source>
</evidence>
<dbReference type="PANTHER" id="PTHR30545:SF2">
    <property type="entry name" value="SUGAR FERMENTATION STIMULATION PROTEIN A"/>
    <property type="match status" value="1"/>
</dbReference>
<sequence length="243" mass="27503">MQFPSLKSAKLIHRYKRFMADVELPNGSQLTLHCANTGKMTGCADPGDTIWYSDSHSTTREYPCSWELTQLNNGDLVCINTQRANALAIEAIHNHLVPELDSYEHIVTNVKSGIENSRIDVLLTNGPQPDCYMQVKSVTLVNNHTGMFPDTETTRDQKHLRELIELHEKGYRAIVFFCGLHEGIESFEPSIQNDPEYSSLLMEAMAKGVEVYAYACKFMRDGQYPTGMQLTHTVPVINNYKNK</sequence>
<proteinExistence type="inferred from homology"/>
<dbReference type="PANTHER" id="PTHR30545">
    <property type="entry name" value="SUGAR FERMENTATION STIMULATION PROTEIN A"/>
    <property type="match status" value="1"/>
</dbReference>
<dbReference type="EMBL" id="LR134510">
    <property type="protein sequence ID" value="VEJ08663.1"/>
    <property type="molecule type" value="Genomic_DNA"/>
</dbReference>
<keyword evidence="5" id="KW-1185">Reference proteome</keyword>
<comment type="similarity">
    <text evidence="1">Belongs to the SfsA family.</text>
</comment>
<dbReference type="Proteomes" id="UP000279799">
    <property type="component" value="Chromosome"/>
</dbReference>
<dbReference type="AlphaFoldDB" id="A0A448TS45"/>
<dbReference type="Pfam" id="PF17746">
    <property type="entry name" value="SfsA_N"/>
    <property type="match status" value="1"/>
</dbReference>
<feature type="domain" description="SfsA N-terminal OB" evidence="3">
    <location>
        <begin position="12"/>
        <end position="79"/>
    </location>
</feature>
<dbReference type="Pfam" id="PF03749">
    <property type="entry name" value="SfsA"/>
    <property type="match status" value="1"/>
</dbReference>
<organism evidence="4 5">
    <name type="scientific">Actinobacillus delphinicola</name>
    <dbReference type="NCBI Taxonomy" id="51161"/>
    <lineage>
        <taxon>Bacteria</taxon>
        <taxon>Pseudomonadati</taxon>
        <taxon>Pseudomonadota</taxon>
        <taxon>Gammaproteobacteria</taxon>
        <taxon>Pasteurellales</taxon>
        <taxon>Pasteurellaceae</taxon>
        <taxon>Actinobacillus</taxon>
    </lineage>
</organism>
<dbReference type="InterPro" id="IPR041465">
    <property type="entry name" value="SfsA_N"/>
</dbReference>
<dbReference type="CDD" id="cd22359">
    <property type="entry name" value="SfsA-like_bacterial"/>
    <property type="match status" value="1"/>
</dbReference>
<protein>
    <recommendedName>
        <fullName evidence="1">Sugar fermentation stimulation protein homolog</fullName>
    </recommendedName>
</protein>
<dbReference type="Gene3D" id="3.40.1350.60">
    <property type="match status" value="1"/>
</dbReference>
<dbReference type="Gene3D" id="2.40.50.580">
    <property type="match status" value="1"/>
</dbReference>
<dbReference type="HAMAP" id="MF_00095">
    <property type="entry name" value="SfsA"/>
    <property type="match status" value="1"/>
</dbReference>
<dbReference type="FunFam" id="2.40.50.580:FF:000001">
    <property type="entry name" value="Sugar fermentation stimulation protein A"/>
    <property type="match status" value="1"/>
</dbReference>
<evidence type="ECO:0000259" key="2">
    <source>
        <dbReference type="Pfam" id="PF03749"/>
    </source>
</evidence>
<dbReference type="InterPro" id="IPR005224">
    <property type="entry name" value="SfsA"/>
</dbReference>
<feature type="domain" description="Sugar fermentation stimulation protein C-terminal" evidence="2">
    <location>
        <begin position="82"/>
        <end position="220"/>
    </location>
</feature>
<evidence type="ECO:0000256" key="1">
    <source>
        <dbReference type="HAMAP-Rule" id="MF_00095"/>
    </source>
</evidence>
<evidence type="ECO:0000313" key="5">
    <source>
        <dbReference type="Proteomes" id="UP000279799"/>
    </source>
</evidence>
<dbReference type="InterPro" id="IPR040452">
    <property type="entry name" value="SfsA_C"/>
</dbReference>
<dbReference type="RefSeq" id="WP_126597932.1">
    <property type="nucleotide sequence ID" value="NZ_LR134510.1"/>
</dbReference>
<dbReference type="NCBIfam" id="TIGR00230">
    <property type="entry name" value="sfsA"/>
    <property type="match status" value="1"/>
</dbReference>
<dbReference type="KEGG" id="adp:NCTC12871_00065"/>
<reference evidence="4 5" key="1">
    <citation type="submission" date="2018-12" db="EMBL/GenBank/DDBJ databases">
        <authorList>
            <consortium name="Pathogen Informatics"/>
        </authorList>
    </citation>
    <scope>NUCLEOTIDE SEQUENCE [LARGE SCALE GENOMIC DNA]</scope>
    <source>
        <strain evidence="4 5">NCTC12871</strain>
    </source>
</reference>
<name>A0A448TS45_9PAST</name>
<dbReference type="OrthoDB" id="9802365at2"/>
<gene>
    <name evidence="1 4" type="primary">sfsA</name>
    <name evidence="4" type="ORF">NCTC12871_00065</name>
</gene>
<dbReference type="GO" id="GO:0003677">
    <property type="term" value="F:DNA binding"/>
    <property type="evidence" value="ECO:0007669"/>
    <property type="project" value="InterPro"/>
</dbReference>
<evidence type="ECO:0000259" key="3">
    <source>
        <dbReference type="Pfam" id="PF17746"/>
    </source>
</evidence>